<evidence type="ECO:0000313" key="3">
    <source>
        <dbReference type="Proteomes" id="UP000054018"/>
    </source>
</evidence>
<dbReference type="Gene3D" id="1.20.1280.50">
    <property type="match status" value="1"/>
</dbReference>
<dbReference type="OrthoDB" id="2670467at2759"/>
<gene>
    <name evidence="2" type="ORF">PISMIDRAFT_91747</name>
</gene>
<accession>A0A0D0A1C5</accession>
<keyword evidence="3" id="KW-1185">Reference proteome</keyword>
<sequence>MRFARKTGIRDMPQEILLMICGFLPLLDLVSLSQVSRVFWLLLKDEYLWKALYRTTKIVRPVGPLVAGHPADCLRRILISSANVKENWPPLAKKPEFTKKLTVPIIDPPEYCYLFAGRWLIAANSSIGYYYDLHEKPKPQPMLFYRPHLMALFFRCVTATNVHGDTLTFLVTETQLGKNVRRVNITKVSASVIGPYVEPLMHYDLPENYPGIADVVIGSRLMILKPKTNYIHILPTVYDFKDLRPCKLPPLPAEYQRVRIFYKLFYGKYEPDFFSF</sequence>
<dbReference type="InterPro" id="IPR036047">
    <property type="entry name" value="F-box-like_dom_sf"/>
</dbReference>
<reference evidence="3" key="2">
    <citation type="submission" date="2015-01" db="EMBL/GenBank/DDBJ databases">
        <title>Evolutionary Origins and Diversification of the Mycorrhizal Mutualists.</title>
        <authorList>
            <consortium name="DOE Joint Genome Institute"/>
            <consortium name="Mycorrhizal Genomics Consortium"/>
            <person name="Kohler A."/>
            <person name="Kuo A."/>
            <person name="Nagy L.G."/>
            <person name="Floudas D."/>
            <person name="Copeland A."/>
            <person name="Barry K.W."/>
            <person name="Cichocki N."/>
            <person name="Veneault-Fourrey C."/>
            <person name="LaButti K."/>
            <person name="Lindquist E.A."/>
            <person name="Lipzen A."/>
            <person name="Lundell T."/>
            <person name="Morin E."/>
            <person name="Murat C."/>
            <person name="Riley R."/>
            <person name="Ohm R."/>
            <person name="Sun H."/>
            <person name="Tunlid A."/>
            <person name="Henrissat B."/>
            <person name="Grigoriev I.V."/>
            <person name="Hibbett D.S."/>
            <person name="Martin F."/>
        </authorList>
    </citation>
    <scope>NUCLEOTIDE SEQUENCE [LARGE SCALE GENOMIC DNA]</scope>
    <source>
        <strain evidence="3">441</strain>
    </source>
</reference>
<protein>
    <recommendedName>
        <fullName evidence="1">F-box domain-containing protein</fullName>
    </recommendedName>
</protein>
<dbReference type="PROSITE" id="PS50181">
    <property type="entry name" value="FBOX"/>
    <property type="match status" value="1"/>
</dbReference>
<feature type="domain" description="F-box" evidence="1">
    <location>
        <begin position="6"/>
        <end position="52"/>
    </location>
</feature>
<proteinExistence type="predicted"/>
<dbReference type="SMART" id="SM00256">
    <property type="entry name" value="FBOX"/>
    <property type="match status" value="1"/>
</dbReference>
<name>A0A0D0A1C5_9AGAM</name>
<reference evidence="2 3" key="1">
    <citation type="submission" date="2014-04" db="EMBL/GenBank/DDBJ databases">
        <authorList>
            <consortium name="DOE Joint Genome Institute"/>
            <person name="Kuo A."/>
            <person name="Kohler A."/>
            <person name="Costa M.D."/>
            <person name="Nagy L.G."/>
            <person name="Floudas D."/>
            <person name="Copeland A."/>
            <person name="Barry K.W."/>
            <person name="Cichocki N."/>
            <person name="Veneault-Fourrey C."/>
            <person name="LaButti K."/>
            <person name="Lindquist E.A."/>
            <person name="Lipzen A."/>
            <person name="Lundell T."/>
            <person name="Morin E."/>
            <person name="Murat C."/>
            <person name="Sun H."/>
            <person name="Tunlid A."/>
            <person name="Henrissat B."/>
            <person name="Grigoriev I.V."/>
            <person name="Hibbett D.S."/>
            <person name="Martin F."/>
            <person name="Nordberg H.P."/>
            <person name="Cantor M.N."/>
            <person name="Hua S.X."/>
        </authorList>
    </citation>
    <scope>NUCLEOTIDE SEQUENCE [LARGE SCALE GENOMIC DNA]</scope>
    <source>
        <strain evidence="2 3">441</strain>
    </source>
</reference>
<dbReference type="AlphaFoldDB" id="A0A0D0A1C5"/>
<evidence type="ECO:0000313" key="2">
    <source>
        <dbReference type="EMBL" id="KIK28252.1"/>
    </source>
</evidence>
<organism evidence="2 3">
    <name type="scientific">Pisolithus microcarpus 441</name>
    <dbReference type="NCBI Taxonomy" id="765257"/>
    <lineage>
        <taxon>Eukaryota</taxon>
        <taxon>Fungi</taxon>
        <taxon>Dikarya</taxon>
        <taxon>Basidiomycota</taxon>
        <taxon>Agaricomycotina</taxon>
        <taxon>Agaricomycetes</taxon>
        <taxon>Agaricomycetidae</taxon>
        <taxon>Boletales</taxon>
        <taxon>Sclerodermatineae</taxon>
        <taxon>Pisolithaceae</taxon>
        <taxon>Pisolithus</taxon>
    </lineage>
</organism>
<dbReference type="Pfam" id="PF12937">
    <property type="entry name" value="F-box-like"/>
    <property type="match status" value="1"/>
</dbReference>
<dbReference type="STRING" id="765257.A0A0D0A1C5"/>
<dbReference type="Proteomes" id="UP000054018">
    <property type="component" value="Unassembled WGS sequence"/>
</dbReference>
<dbReference type="HOGENOM" id="CLU_062661_0_0_1"/>
<dbReference type="SUPFAM" id="SSF81383">
    <property type="entry name" value="F-box domain"/>
    <property type="match status" value="1"/>
</dbReference>
<evidence type="ECO:0000259" key="1">
    <source>
        <dbReference type="PROSITE" id="PS50181"/>
    </source>
</evidence>
<dbReference type="EMBL" id="KN833693">
    <property type="protein sequence ID" value="KIK28252.1"/>
    <property type="molecule type" value="Genomic_DNA"/>
</dbReference>
<dbReference type="InterPro" id="IPR001810">
    <property type="entry name" value="F-box_dom"/>
</dbReference>